<name>A6IR40_RAT</name>
<accession>A6IR40</accession>
<evidence type="ECO:0000313" key="1">
    <source>
        <dbReference type="EMBL" id="EDM11193.1"/>
    </source>
</evidence>
<protein>
    <submittedName>
        <fullName evidence="1">RCG52977</fullName>
    </submittedName>
</protein>
<reference evidence="2" key="1">
    <citation type="submission" date="2005-09" db="EMBL/GenBank/DDBJ databases">
        <authorList>
            <person name="Mural R.J."/>
            <person name="Li P.W."/>
            <person name="Adams M.D."/>
            <person name="Amanatides P.G."/>
            <person name="Baden-Tillson H."/>
            <person name="Barnstead M."/>
            <person name="Chin S.H."/>
            <person name="Dew I."/>
            <person name="Evans C.A."/>
            <person name="Ferriera S."/>
            <person name="Flanigan M."/>
            <person name="Fosler C."/>
            <person name="Glodek A."/>
            <person name="Gu Z."/>
            <person name="Holt R.A."/>
            <person name="Jennings D."/>
            <person name="Kraft C.L."/>
            <person name="Lu F."/>
            <person name="Nguyen T."/>
            <person name="Nusskern D.R."/>
            <person name="Pfannkoch C.M."/>
            <person name="Sitter C."/>
            <person name="Sutton G.G."/>
            <person name="Venter J.C."/>
            <person name="Wang Z."/>
            <person name="Woodage T."/>
            <person name="Zheng X.H."/>
            <person name="Zhong F."/>
        </authorList>
    </citation>
    <scope>NUCLEOTIDE SEQUENCE [LARGE SCALE GENOMIC DNA]</scope>
    <source>
        <strain>BN</strain>
        <strain evidence="2">Sprague-Dawley</strain>
    </source>
</reference>
<dbReference type="AlphaFoldDB" id="A6IR40"/>
<dbReference type="EMBL" id="CH473967">
    <property type="protein sequence ID" value="EDM11193.1"/>
    <property type="molecule type" value="Genomic_DNA"/>
</dbReference>
<sequence length="74" mass="8700">MAMFLYHQGKISSCLQGWKKEYILYIYLYVYNTVNEETFNQEQDLYNLQESEWKGTVQKRLLTDGEGFCGTPGS</sequence>
<proteinExistence type="predicted"/>
<organism evidence="1 2">
    <name type="scientific">Rattus norvegicus</name>
    <name type="common">Rat</name>
    <dbReference type="NCBI Taxonomy" id="10116"/>
    <lineage>
        <taxon>Eukaryota</taxon>
        <taxon>Metazoa</taxon>
        <taxon>Chordata</taxon>
        <taxon>Craniata</taxon>
        <taxon>Vertebrata</taxon>
        <taxon>Euteleostomi</taxon>
        <taxon>Mammalia</taxon>
        <taxon>Eutheria</taxon>
        <taxon>Euarchontoglires</taxon>
        <taxon>Glires</taxon>
        <taxon>Rodentia</taxon>
        <taxon>Myomorpha</taxon>
        <taxon>Muroidea</taxon>
        <taxon>Muridae</taxon>
        <taxon>Murinae</taxon>
        <taxon>Rattus</taxon>
    </lineage>
</organism>
<dbReference type="Proteomes" id="UP000234681">
    <property type="component" value="Chromosome 11"/>
</dbReference>
<evidence type="ECO:0000313" key="2">
    <source>
        <dbReference type="Proteomes" id="UP000234681"/>
    </source>
</evidence>
<gene>
    <name evidence="1" type="ORF">rCG_52977</name>
</gene>